<dbReference type="InterPro" id="IPR023885">
    <property type="entry name" value="4Fe4S-binding_SPASM_dom"/>
</dbReference>
<dbReference type="GO" id="GO:0015995">
    <property type="term" value="P:chlorophyll biosynthetic process"/>
    <property type="evidence" value="ECO:0007669"/>
    <property type="project" value="InterPro"/>
</dbReference>
<dbReference type="GO" id="GO:0016491">
    <property type="term" value="F:oxidoreductase activity"/>
    <property type="evidence" value="ECO:0007669"/>
    <property type="project" value="InterPro"/>
</dbReference>
<dbReference type="GO" id="GO:0051536">
    <property type="term" value="F:iron-sulfur cluster binding"/>
    <property type="evidence" value="ECO:0007669"/>
    <property type="project" value="UniProtKB-KW"/>
</dbReference>
<evidence type="ECO:0000256" key="5">
    <source>
        <dbReference type="ARBA" id="ARBA00023014"/>
    </source>
</evidence>
<dbReference type="PANTHER" id="PTHR11228">
    <property type="entry name" value="RADICAL SAM DOMAIN PROTEIN"/>
    <property type="match status" value="1"/>
</dbReference>
<feature type="region of interest" description="Disordered" evidence="6">
    <location>
        <begin position="1"/>
        <end position="22"/>
    </location>
</feature>
<keyword evidence="3" id="KW-0479">Metal-binding</keyword>
<keyword evidence="8" id="KW-0808">Transferase</keyword>
<organism evidence="8 9">
    <name type="scientific">Candidatus Moanibacter tarae</name>
    <dbReference type="NCBI Taxonomy" id="2200854"/>
    <lineage>
        <taxon>Bacteria</taxon>
        <taxon>Pseudomonadati</taxon>
        <taxon>Verrucomicrobiota</taxon>
        <taxon>Opitutia</taxon>
        <taxon>Puniceicoccales</taxon>
        <taxon>Puniceicoccales incertae sedis</taxon>
        <taxon>Candidatus Moanibacter</taxon>
    </lineage>
</organism>
<evidence type="ECO:0000313" key="9">
    <source>
        <dbReference type="Proteomes" id="UP000247465"/>
    </source>
</evidence>
<dbReference type="InterPro" id="IPR007197">
    <property type="entry name" value="rSAM"/>
</dbReference>
<feature type="domain" description="Radical SAM core" evidence="7">
    <location>
        <begin position="30"/>
        <end position="255"/>
    </location>
</feature>
<dbReference type="EC" id="2.-.-.-" evidence="8"/>
<dbReference type="InterPro" id="IPR058240">
    <property type="entry name" value="rSAM_sf"/>
</dbReference>
<dbReference type="Pfam" id="PF13186">
    <property type="entry name" value="SPASM"/>
    <property type="match status" value="1"/>
</dbReference>
<dbReference type="Gene3D" id="1.10.8.550">
    <property type="entry name" value="Proto-chlorophyllide reductase 57 kD subunit B"/>
    <property type="match status" value="1"/>
</dbReference>
<protein>
    <submittedName>
        <fullName evidence="8">Mycofactocin radical SAM maturase MftC</fullName>
        <ecNumber evidence="8">2.-.-.-</ecNumber>
    </submittedName>
</protein>
<dbReference type="PANTHER" id="PTHR11228:SF7">
    <property type="entry name" value="PQQA PEPTIDE CYCLASE"/>
    <property type="match status" value="1"/>
</dbReference>
<dbReference type="GO" id="GO:0015979">
    <property type="term" value="P:photosynthesis"/>
    <property type="evidence" value="ECO:0007669"/>
    <property type="project" value="InterPro"/>
</dbReference>
<proteinExistence type="predicted"/>
<dbReference type="InterPro" id="IPR042298">
    <property type="entry name" value="P-CP_red_C"/>
</dbReference>
<dbReference type="KEGG" id="mtar:DF168_00330"/>
<dbReference type="Gene3D" id="3.20.20.70">
    <property type="entry name" value="Aldolase class I"/>
    <property type="match status" value="1"/>
</dbReference>
<dbReference type="AlphaFoldDB" id="A0A2Z4AKH8"/>
<dbReference type="CDD" id="cd01335">
    <property type="entry name" value="Radical_SAM"/>
    <property type="match status" value="1"/>
</dbReference>
<reference evidence="8 9" key="1">
    <citation type="submission" date="2018-06" db="EMBL/GenBank/DDBJ databases">
        <title>Draft Genome Sequence of a Novel Marine Bacterium Related to the Verrucomicrobia.</title>
        <authorList>
            <person name="Vosseberg J."/>
            <person name="Martijn J."/>
            <person name="Ettema T.J.G."/>
        </authorList>
    </citation>
    <scope>NUCLEOTIDE SEQUENCE [LARGE SCALE GENOMIC DNA]</scope>
    <source>
        <strain evidence="8">TARA_B100001123</strain>
    </source>
</reference>
<comment type="cofactor">
    <cofactor evidence="1">
        <name>[4Fe-4S] cluster</name>
        <dbReference type="ChEBI" id="CHEBI:49883"/>
    </cofactor>
</comment>
<name>A0A2Z4AKH8_9BACT</name>
<dbReference type="SMART" id="SM00729">
    <property type="entry name" value="Elp3"/>
    <property type="match status" value="1"/>
</dbReference>
<sequence length="466" mass="51907">MRSLPGNAHVPDDCEQTDSIGEKESKPFAYSRPYVISWNLTNRCNLKCQHCYLDAGAKSVQRLKEGGFADRTEMGTEDCFQVIDQIASFAPEALTILTGGEPLLRPDILDIIRYAKEHDLWTVCGTNGVLITENLAGLLQENGLRGLSLSLDSLDPSGHDRFRGVKGAWKNTVNGAKILNKTGLSFIVQTTVGKHNLGEISSIADFAHSEMGAKVFNLYFLVSTGRGQFVSDISSEEYKRVLVELSQIQRKFDGEMVTNAKCAPHYFRHLFEEEPGSKFLKSFSGGAGGCPAGTHYMGIRPNGDMTPCPYLPLYGGNLREKPMLEIWNESDLFRTIRKRNQLGDRCGECEFNPRCGGCRARAFGSNGDFMAEDPLCDYSPGKYSQDQIGVGSGIEYGLPFSFSESDEVQWELAAQERMKRIPAFVRGMVKRSVEKYCREHGLSRVTPDVLTDIRKRMPTPKIFGER</sequence>
<keyword evidence="2" id="KW-0949">S-adenosyl-L-methionine</keyword>
<accession>A0A2Z4AKH8</accession>
<dbReference type="Pfam" id="PF08369">
    <property type="entry name" value="PCP_red"/>
    <property type="match status" value="1"/>
</dbReference>
<dbReference type="GO" id="GO:0016740">
    <property type="term" value="F:transferase activity"/>
    <property type="evidence" value="ECO:0007669"/>
    <property type="project" value="UniProtKB-KW"/>
</dbReference>
<evidence type="ECO:0000256" key="3">
    <source>
        <dbReference type="ARBA" id="ARBA00022723"/>
    </source>
</evidence>
<evidence type="ECO:0000259" key="7">
    <source>
        <dbReference type="PROSITE" id="PS51918"/>
    </source>
</evidence>
<dbReference type="SFLD" id="SFLDG01067">
    <property type="entry name" value="SPASM/twitch_domain_containing"/>
    <property type="match status" value="1"/>
</dbReference>
<gene>
    <name evidence="8" type="primary">mftC</name>
    <name evidence="8" type="ORF">DF168_00330</name>
</gene>
<dbReference type="InterPro" id="IPR013785">
    <property type="entry name" value="Aldolase_TIM"/>
</dbReference>
<dbReference type="InterPro" id="IPR006638">
    <property type="entry name" value="Elp3/MiaA/NifB-like_rSAM"/>
</dbReference>
<dbReference type="GO" id="GO:0046872">
    <property type="term" value="F:metal ion binding"/>
    <property type="evidence" value="ECO:0007669"/>
    <property type="project" value="UniProtKB-KW"/>
</dbReference>
<dbReference type="InterPro" id="IPR050377">
    <property type="entry name" value="Radical_SAM_PqqE_MftC-like"/>
</dbReference>
<keyword evidence="4" id="KW-0408">Iron</keyword>
<dbReference type="PROSITE" id="PS51918">
    <property type="entry name" value="RADICAL_SAM"/>
    <property type="match status" value="1"/>
</dbReference>
<keyword evidence="5" id="KW-0411">Iron-sulfur</keyword>
<dbReference type="InterPro" id="IPR013580">
    <property type="entry name" value="LI-POR_suB-like_C"/>
</dbReference>
<dbReference type="EMBL" id="CP029803">
    <property type="protein sequence ID" value="AWT59150.1"/>
    <property type="molecule type" value="Genomic_DNA"/>
</dbReference>
<dbReference type="SUPFAM" id="SSF102114">
    <property type="entry name" value="Radical SAM enzymes"/>
    <property type="match status" value="1"/>
</dbReference>
<evidence type="ECO:0000256" key="1">
    <source>
        <dbReference type="ARBA" id="ARBA00001966"/>
    </source>
</evidence>
<dbReference type="NCBIfam" id="TIGR04085">
    <property type="entry name" value="rSAM_more_4Fe4S"/>
    <property type="match status" value="1"/>
</dbReference>
<evidence type="ECO:0000313" key="8">
    <source>
        <dbReference type="EMBL" id="AWT59150.1"/>
    </source>
</evidence>
<dbReference type="SFLD" id="SFLDS00029">
    <property type="entry name" value="Radical_SAM"/>
    <property type="match status" value="1"/>
</dbReference>
<dbReference type="CDD" id="cd21123">
    <property type="entry name" value="SPASM_MftC-like"/>
    <property type="match status" value="1"/>
</dbReference>
<dbReference type="Pfam" id="PF04055">
    <property type="entry name" value="Radical_SAM"/>
    <property type="match status" value="1"/>
</dbReference>
<evidence type="ECO:0000256" key="2">
    <source>
        <dbReference type="ARBA" id="ARBA00022691"/>
    </source>
</evidence>
<evidence type="ECO:0000256" key="4">
    <source>
        <dbReference type="ARBA" id="ARBA00023004"/>
    </source>
</evidence>
<dbReference type="SFLD" id="SFLDG01386">
    <property type="entry name" value="main_SPASM_domain-containing"/>
    <property type="match status" value="1"/>
</dbReference>
<evidence type="ECO:0000256" key="6">
    <source>
        <dbReference type="SAM" id="MobiDB-lite"/>
    </source>
</evidence>
<dbReference type="Proteomes" id="UP000247465">
    <property type="component" value="Chromosome"/>
</dbReference>